<evidence type="ECO:0000256" key="2">
    <source>
        <dbReference type="ARBA" id="ARBA00005466"/>
    </source>
</evidence>
<feature type="domain" description="FAD-binding PCMH-type" evidence="6">
    <location>
        <begin position="34"/>
        <end position="205"/>
    </location>
</feature>
<dbReference type="InterPro" id="IPR036318">
    <property type="entry name" value="FAD-bd_PCMH-like_sf"/>
</dbReference>
<evidence type="ECO:0000313" key="7">
    <source>
        <dbReference type="EMBL" id="MCS5734227.1"/>
    </source>
</evidence>
<dbReference type="SUPFAM" id="SSF56176">
    <property type="entry name" value="FAD-binding/transporter-associated domain-like"/>
    <property type="match status" value="1"/>
</dbReference>
<dbReference type="InterPro" id="IPR006094">
    <property type="entry name" value="Oxid_FAD_bind_N"/>
</dbReference>
<dbReference type="InterPro" id="IPR016169">
    <property type="entry name" value="FAD-bd_PCMH_sub2"/>
</dbReference>
<dbReference type="InterPro" id="IPR006093">
    <property type="entry name" value="Oxy_OxRdtase_FAD_BS"/>
</dbReference>
<organism evidence="7 8">
    <name type="scientific">Herbiconiux daphne</name>
    <dbReference type="NCBI Taxonomy" id="2970914"/>
    <lineage>
        <taxon>Bacteria</taxon>
        <taxon>Bacillati</taxon>
        <taxon>Actinomycetota</taxon>
        <taxon>Actinomycetes</taxon>
        <taxon>Micrococcales</taxon>
        <taxon>Microbacteriaceae</taxon>
        <taxon>Herbiconiux</taxon>
    </lineage>
</organism>
<evidence type="ECO:0000256" key="4">
    <source>
        <dbReference type="ARBA" id="ARBA00022827"/>
    </source>
</evidence>
<sequence length="462" mass="48083">MPQTENDDRPAGLTRNDPGFEAAVDGGGFNALEPTGRPDAIVFPQTEADLVEIVRAATETGQKLAVRSGGHSWVASSVRPDGILVDLSAFDSVAIDAAARTATVGPAVRGGALAARLVAHDLAFPVGHCGNPGVGGYLLGGGLGLNWGQWLPACFSITRLRAVTADGEIVTASPTENPDLFWLARGVGPGLPAIVTEFELVLQPLPHAIRVSTWLFALDALPAVTAWLTDAAAHLPPSVELSVVTAGAGRPGDSEDTAAHPLVISVAATAFADTEDDAARALAPLGDGPALADPIAHAPFVPVPFERLHEPVDATYPDGARYATDTFWFDLDLDDALAPLPELVASAPSGQSYVLAGLPANGGGAALLPPGQAAYGLHDRSLLIVYTIWNDAADDAANLGWLAEVQQALLPRATGHFVSEADIRRHPERVAGSFRPADWARVERLRRELDAGGVFQGYPAGD</sequence>
<comment type="caution">
    <text evidence="7">The sequence shown here is derived from an EMBL/GenBank/DDBJ whole genome shotgun (WGS) entry which is preliminary data.</text>
</comment>
<dbReference type="Pfam" id="PF01565">
    <property type="entry name" value="FAD_binding_4"/>
    <property type="match status" value="1"/>
</dbReference>
<dbReference type="Gene3D" id="3.40.462.20">
    <property type="match status" value="1"/>
</dbReference>
<evidence type="ECO:0000256" key="1">
    <source>
        <dbReference type="ARBA" id="ARBA00001974"/>
    </source>
</evidence>
<dbReference type="Gene3D" id="3.30.43.10">
    <property type="entry name" value="Uridine Diphospho-n-acetylenolpyruvylglucosamine Reductase, domain 2"/>
    <property type="match status" value="1"/>
</dbReference>
<dbReference type="InterPro" id="IPR016167">
    <property type="entry name" value="FAD-bd_PCMH_sub1"/>
</dbReference>
<proteinExistence type="inferred from homology"/>
<dbReference type="PANTHER" id="PTHR42973:SF39">
    <property type="entry name" value="FAD-BINDING PCMH-TYPE DOMAIN-CONTAINING PROTEIN"/>
    <property type="match status" value="1"/>
</dbReference>
<dbReference type="EMBL" id="JANLCJ010000003">
    <property type="protein sequence ID" value="MCS5734227.1"/>
    <property type="molecule type" value="Genomic_DNA"/>
</dbReference>
<dbReference type="RefSeq" id="WP_259539070.1">
    <property type="nucleotide sequence ID" value="NZ_JANLCJ010000003.1"/>
</dbReference>
<keyword evidence="3" id="KW-0285">Flavoprotein</keyword>
<name>A0ABT2H2T9_9MICO</name>
<dbReference type="PROSITE" id="PS00862">
    <property type="entry name" value="OX2_COVAL_FAD"/>
    <property type="match status" value="1"/>
</dbReference>
<comment type="similarity">
    <text evidence="2">Belongs to the oxygen-dependent FAD-linked oxidoreductase family.</text>
</comment>
<protein>
    <submittedName>
        <fullName evidence="7">FAD-binding oxidoreductase</fullName>
    </submittedName>
</protein>
<comment type="cofactor">
    <cofactor evidence="1">
        <name>FAD</name>
        <dbReference type="ChEBI" id="CHEBI:57692"/>
    </cofactor>
</comment>
<evidence type="ECO:0000259" key="6">
    <source>
        <dbReference type="PROSITE" id="PS51387"/>
    </source>
</evidence>
<dbReference type="Proteomes" id="UP001165586">
    <property type="component" value="Unassembled WGS sequence"/>
</dbReference>
<keyword evidence="8" id="KW-1185">Reference proteome</keyword>
<evidence type="ECO:0000256" key="5">
    <source>
        <dbReference type="ARBA" id="ARBA00023002"/>
    </source>
</evidence>
<dbReference type="PANTHER" id="PTHR42973">
    <property type="entry name" value="BINDING OXIDOREDUCTASE, PUTATIVE (AFU_ORTHOLOGUE AFUA_1G17690)-RELATED"/>
    <property type="match status" value="1"/>
</dbReference>
<gene>
    <name evidence="7" type="ORF">N1032_10815</name>
</gene>
<evidence type="ECO:0000313" key="8">
    <source>
        <dbReference type="Proteomes" id="UP001165586"/>
    </source>
</evidence>
<keyword evidence="4" id="KW-0274">FAD</keyword>
<keyword evidence="5" id="KW-0560">Oxidoreductase</keyword>
<dbReference type="InterPro" id="IPR050416">
    <property type="entry name" value="FAD-linked_Oxidoreductase"/>
</dbReference>
<accession>A0ABT2H2T9</accession>
<reference evidence="7" key="1">
    <citation type="submission" date="2022-08" db="EMBL/GenBank/DDBJ databases">
        <authorList>
            <person name="Deng Y."/>
            <person name="Han X.-F."/>
            <person name="Zhang Y.-Q."/>
        </authorList>
    </citation>
    <scope>NUCLEOTIDE SEQUENCE</scope>
    <source>
        <strain evidence="7">CPCC 203386</strain>
    </source>
</reference>
<dbReference type="Gene3D" id="3.30.465.10">
    <property type="match status" value="1"/>
</dbReference>
<evidence type="ECO:0000256" key="3">
    <source>
        <dbReference type="ARBA" id="ARBA00022630"/>
    </source>
</evidence>
<dbReference type="PROSITE" id="PS51387">
    <property type="entry name" value="FAD_PCMH"/>
    <property type="match status" value="1"/>
</dbReference>
<dbReference type="InterPro" id="IPR016166">
    <property type="entry name" value="FAD-bd_PCMH"/>
</dbReference>